<dbReference type="Proteomes" id="UP001465668">
    <property type="component" value="Unassembled WGS sequence"/>
</dbReference>
<accession>A0ABR2XIQ1</accession>
<keyword evidence="2" id="KW-0812">Transmembrane</keyword>
<feature type="compositionally biased region" description="Polar residues" evidence="1">
    <location>
        <begin position="88"/>
        <end position="100"/>
    </location>
</feature>
<feature type="compositionally biased region" description="Polar residues" evidence="1">
    <location>
        <begin position="1"/>
        <end position="10"/>
    </location>
</feature>
<feature type="compositionally biased region" description="Basic residues" evidence="1">
    <location>
        <begin position="69"/>
        <end position="81"/>
    </location>
</feature>
<gene>
    <name evidence="3" type="ORF">SCAR479_09600</name>
</gene>
<keyword evidence="4" id="KW-1185">Reference proteome</keyword>
<organism evidence="3 4">
    <name type="scientific">Seiridium cardinale</name>
    <dbReference type="NCBI Taxonomy" id="138064"/>
    <lineage>
        <taxon>Eukaryota</taxon>
        <taxon>Fungi</taxon>
        <taxon>Dikarya</taxon>
        <taxon>Ascomycota</taxon>
        <taxon>Pezizomycotina</taxon>
        <taxon>Sordariomycetes</taxon>
        <taxon>Xylariomycetidae</taxon>
        <taxon>Amphisphaeriales</taxon>
        <taxon>Sporocadaceae</taxon>
        <taxon>Seiridium</taxon>
    </lineage>
</organism>
<keyword evidence="2" id="KW-0472">Membrane</keyword>
<comment type="caution">
    <text evidence="3">The sequence shown here is derived from an EMBL/GenBank/DDBJ whole genome shotgun (WGS) entry which is preliminary data.</text>
</comment>
<feature type="region of interest" description="Disordered" evidence="1">
    <location>
        <begin position="288"/>
        <end position="370"/>
    </location>
</feature>
<reference evidence="3 4" key="1">
    <citation type="submission" date="2024-02" db="EMBL/GenBank/DDBJ databases">
        <title>First draft genome assembly of two strains of Seiridium cardinale.</title>
        <authorList>
            <person name="Emiliani G."/>
            <person name="Scali E."/>
        </authorList>
    </citation>
    <scope>NUCLEOTIDE SEQUENCE [LARGE SCALE GENOMIC DNA]</scope>
    <source>
        <strain evidence="3 4">BM-138-000479</strain>
    </source>
</reference>
<evidence type="ECO:0000256" key="1">
    <source>
        <dbReference type="SAM" id="MobiDB-lite"/>
    </source>
</evidence>
<keyword evidence="2" id="KW-1133">Transmembrane helix</keyword>
<feature type="region of interest" description="Disordered" evidence="1">
    <location>
        <begin position="1"/>
        <end position="115"/>
    </location>
</feature>
<evidence type="ECO:0000313" key="3">
    <source>
        <dbReference type="EMBL" id="KAK9773654.1"/>
    </source>
</evidence>
<sequence>MGVSNANTHNPFRHNSPAMGRDEWEDWDEEERPGPKTPDDGPLLDLDDKAGHDGQRDSLQRYSVQRPVFRAKSKGHTKAKIAKAGITLDTNVSKSRQTPKLQRKSTEQSARPENAGRFADAAALRALEGSPNSASVGSFSWLRRKPGNLSGKSVKNSPLSPESRPIVIGIAMPSETASEHQVSPRTAVVETPIAVQQYNQRLASQRTGGSAATPVQLRSVWSPDTEASESPYVPRSASSVYLHMTIRGGGGDDFSNAPPVPTLPATYKFKQTQQQALVDLDDDDLGTPCTLFEEDGSPLASRKSIKPASAISPEGTGRSKGWWDTVRISQQTNNPFRQTPQQTGESSSSAATPKDWWHESNKNEKQQPLPQSNLTVMTAAIPQQTTGQSSRSIASSSQQTPATGTETQSEKARILLEENQNQSPIDQPPPYSLNEVKYGAILPPSHVVSSQPIPSPGPMSPGLSRTMTSQGAIMMSDVPLTPRNVPRAVLPDRPVGTFVSHDQFRDAPGTNFRVERNRRRHEKEDFVARKAGGFWRGRGCVPAEGCFGRTGREGRKRRRVCLGIFGGILAAIILIVVLAVVLTRQSITQSQDVSQNPAQAPEQTPEQTPVNTVWLNLTDFPPMPTGVLTVSGPDNSEAFNGCLKESAATLWSCSIPKDQQKTDALYGADRPDFIFQIQFDNNTRALWNVTDEGEQPSQGGQSIDQPKEHARRAFSSAVARAAAFIRRAIVYDTGFSPNPAPPDQADMFFLGNTTDGIVSDRKAGEPTPFFISLLASIDGTVGPNVLDKRGLGNGIDTAPENGTSASQNISHFVDPPITSDKTPLPATLYPLPSQQPVRLYDRGLSTEHYGFYTYFNKSIFIFDQEKDNDADAEGGALLRNATTLVVWSQARFLVKIWTRLDSKLIGNGTVPGTDGSTVNAQPGTMPYPVTIIEDFHGGDENTKGTIVWNIGDDQRVDTSNAKLITVDKGAVGTLINPLSDADRSLGGIDGGTGGCRCSWVNFRDTS</sequence>
<feature type="compositionally biased region" description="Basic and acidic residues" evidence="1">
    <location>
        <begin position="46"/>
        <end position="59"/>
    </location>
</feature>
<feature type="region of interest" description="Disordered" evidence="1">
    <location>
        <begin position="383"/>
        <end position="409"/>
    </location>
</feature>
<feature type="compositionally biased region" description="Polar residues" evidence="1">
    <location>
        <begin position="327"/>
        <end position="351"/>
    </location>
</feature>
<proteinExistence type="predicted"/>
<protein>
    <submittedName>
        <fullName evidence="3">Glycoprotease family protein</fullName>
    </submittedName>
</protein>
<dbReference type="EMBL" id="JARVKM010000048">
    <property type="protein sequence ID" value="KAK9773654.1"/>
    <property type="molecule type" value="Genomic_DNA"/>
</dbReference>
<evidence type="ECO:0000256" key="2">
    <source>
        <dbReference type="SAM" id="Phobius"/>
    </source>
</evidence>
<feature type="compositionally biased region" description="Low complexity" evidence="1">
    <location>
        <begin position="388"/>
        <end position="399"/>
    </location>
</feature>
<feature type="compositionally biased region" description="Basic and acidic residues" evidence="1">
    <location>
        <begin position="355"/>
        <end position="365"/>
    </location>
</feature>
<feature type="transmembrane region" description="Helical" evidence="2">
    <location>
        <begin position="560"/>
        <end position="582"/>
    </location>
</feature>
<name>A0ABR2XIQ1_9PEZI</name>
<evidence type="ECO:0000313" key="4">
    <source>
        <dbReference type="Proteomes" id="UP001465668"/>
    </source>
</evidence>